<name>A0A0D2N1Y5_9CHLO</name>
<sequence>MGRATAADVVRADQEVPALFNAVQRSAAATDRNITLAHTRAHLQKSPPAERCIRFLAAISAAAPPTEAGEAFVEALLYKLASHLDAADKVVRLRAAHALALSLHALPPDACVDEALAQRLADALRLRLRDRAADVRRCAARALGRLPAADEDGGYSEDPATCALVERLGQEKNKDVRAAILQALPLAAGTLPVLLERLRDVAPAVRRAAVARLGAVPPTMLSIKQRARLLAAGLRDRDASVKAAAEAAVAGWLAGPCGGDALALLELLDVETYPDEATLALDALLAAGALDAAALAKSAAARGGGLRGAAAAAAEAAAGGGEGCLAELMQPAEALMWRCACERLQQEAVGEGLAAAATTGASAAVRAAAASQRHEALESLLPESAASMAALLLSHAAAGPRARFAATQLAHIAATCLDWADASSRRAAAEALQTIIAQDPSAEEGADEDDSSGGDEDPDGEGGPAGGGSVPLFGNGGNGCYEEALAALAAAVHAGGQRELCGRLLAGAGALAARAGLLRGGSGGDDADPTAAAPCQWLQVLQYASLALRALPARRAAAGGGGAWDVAEGPLTLQQLWDRLLLPAATHESAPVRAKALECVSLHCLTGARPAPAALPAAALLLRRALAGPEAPEVAASAARGLADVFLVLGPVAVESVLLAAPGADASGSGGEAGSEGAPAGGGGAADGRGVLQLLTAAATRALGAGGRGAGGSFPTPTSFMHAHNLGSTRACQITPQP</sequence>
<gene>
    <name evidence="10" type="ORF">MNEG_7715</name>
</gene>
<dbReference type="SUPFAM" id="SSF48371">
    <property type="entry name" value="ARM repeat"/>
    <property type="match status" value="1"/>
</dbReference>
<evidence type="ECO:0000256" key="7">
    <source>
        <dbReference type="ARBA" id="ARBA00023306"/>
    </source>
</evidence>
<evidence type="ECO:0000313" key="11">
    <source>
        <dbReference type="Proteomes" id="UP000054498"/>
    </source>
</evidence>
<protein>
    <recommendedName>
        <fullName evidence="9">Nuclear condensin complex subunit 3 C-terminal domain-containing protein</fullName>
    </recommendedName>
</protein>
<keyword evidence="7" id="KW-0131">Cell cycle</keyword>
<dbReference type="InterPro" id="IPR025977">
    <property type="entry name" value="Cnd3_C"/>
</dbReference>
<dbReference type="RefSeq" id="XP_013899265.1">
    <property type="nucleotide sequence ID" value="XM_014043811.1"/>
</dbReference>
<dbReference type="GO" id="GO:0051301">
    <property type="term" value="P:cell division"/>
    <property type="evidence" value="ECO:0007669"/>
    <property type="project" value="UniProtKB-KW"/>
</dbReference>
<dbReference type="STRING" id="145388.A0A0D2N1Y5"/>
<evidence type="ECO:0000256" key="2">
    <source>
        <dbReference type="ARBA" id="ARBA00006533"/>
    </source>
</evidence>
<dbReference type="Gene3D" id="1.25.10.10">
    <property type="entry name" value="Leucine-rich Repeat Variant"/>
    <property type="match status" value="1"/>
</dbReference>
<comment type="similarity">
    <text evidence="2">Belongs to the CND3 (condensin subunit 3) family.</text>
</comment>
<feature type="compositionally biased region" description="Acidic residues" evidence="8">
    <location>
        <begin position="441"/>
        <end position="460"/>
    </location>
</feature>
<evidence type="ECO:0000256" key="6">
    <source>
        <dbReference type="ARBA" id="ARBA00023067"/>
    </source>
</evidence>
<dbReference type="GO" id="GO:0000796">
    <property type="term" value="C:condensin complex"/>
    <property type="evidence" value="ECO:0007669"/>
    <property type="project" value="InterPro"/>
</dbReference>
<keyword evidence="4" id="KW-0132">Cell division</keyword>
<keyword evidence="11" id="KW-1185">Reference proteome</keyword>
<dbReference type="KEGG" id="mng:MNEG_7715"/>
<dbReference type="GO" id="GO:0000793">
    <property type="term" value="C:condensed chromosome"/>
    <property type="evidence" value="ECO:0007669"/>
    <property type="project" value="TreeGrafter"/>
</dbReference>
<dbReference type="PANTHER" id="PTHR14418">
    <property type="entry name" value="CONDENSIN COMPLEX SUBUNIT 3-RELATED"/>
    <property type="match status" value="1"/>
</dbReference>
<dbReference type="PANTHER" id="PTHR14418:SF5">
    <property type="entry name" value="CONDENSIN COMPLEX SUBUNIT 3"/>
    <property type="match status" value="1"/>
</dbReference>
<comment type="subcellular location">
    <subcellularLocation>
        <location evidence="1">Chromosome</location>
    </subcellularLocation>
</comment>
<dbReference type="InterPro" id="IPR016024">
    <property type="entry name" value="ARM-type_fold"/>
</dbReference>
<evidence type="ECO:0000259" key="9">
    <source>
        <dbReference type="Pfam" id="PF12719"/>
    </source>
</evidence>
<organism evidence="10 11">
    <name type="scientific">Monoraphidium neglectum</name>
    <dbReference type="NCBI Taxonomy" id="145388"/>
    <lineage>
        <taxon>Eukaryota</taxon>
        <taxon>Viridiplantae</taxon>
        <taxon>Chlorophyta</taxon>
        <taxon>core chlorophytes</taxon>
        <taxon>Chlorophyceae</taxon>
        <taxon>CS clade</taxon>
        <taxon>Sphaeropleales</taxon>
        <taxon>Selenastraceae</taxon>
        <taxon>Monoraphidium</taxon>
    </lineage>
</organism>
<dbReference type="GeneID" id="25740591"/>
<evidence type="ECO:0000256" key="5">
    <source>
        <dbReference type="ARBA" id="ARBA00022776"/>
    </source>
</evidence>
<evidence type="ECO:0000256" key="4">
    <source>
        <dbReference type="ARBA" id="ARBA00022618"/>
    </source>
</evidence>
<feature type="region of interest" description="Disordered" evidence="8">
    <location>
        <begin position="436"/>
        <end position="469"/>
    </location>
</feature>
<dbReference type="Proteomes" id="UP000054498">
    <property type="component" value="Unassembled WGS sequence"/>
</dbReference>
<dbReference type="Pfam" id="PF12719">
    <property type="entry name" value="Cnd3"/>
    <property type="match status" value="1"/>
</dbReference>
<evidence type="ECO:0000256" key="1">
    <source>
        <dbReference type="ARBA" id="ARBA00004286"/>
    </source>
</evidence>
<dbReference type="InterPro" id="IPR011989">
    <property type="entry name" value="ARM-like"/>
</dbReference>
<dbReference type="InterPro" id="IPR027165">
    <property type="entry name" value="CND3"/>
</dbReference>
<keyword evidence="5" id="KW-0498">Mitosis</keyword>
<proteinExistence type="inferred from homology"/>
<dbReference type="EMBL" id="KK101612">
    <property type="protein sequence ID" value="KIZ00246.1"/>
    <property type="molecule type" value="Genomic_DNA"/>
</dbReference>
<accession>A0A0D2N1Y5</accession>
<dbReference type="OrthoDB" id="538646at2759"/>
<feature type="domain" description="Nuclear condensin complex subunit 3 C-terminal" evidence="9">
    <location>
        <begin position="571"/>
        <end position="654"/>
    </location>
</feature>
<reference evidence="10 11" key="1">
    <citation type="journal article" date="2013" name="BMC Genomics">
        <title>Reconstruction of the lipid metabolism for the microalga Monoraphidium neglectum from its genome sequence reveals characteristics suitable for biofuel production.</title>
        <authorList>
            <person name="Bogen C."/>
            <person name="Al-Dilaimi A."/>
            <person name="Albersmeier A."/>
            <person name="Wichmann J."/>
            <person name="Grundmann M."/>
            <person name="Rupp O."/>
            <person name="Lauersen K.J."/>
            <person name="Blifernez-Klassen O."/>
            <person name="Kalinowski J."/>
            <person name="Goesmann A."/>
            <person name="Mussgnug J.H."/>
            <person name="Kruse O."/>
        </authorList>
    </citation>
    <scope>NUCLEOTIDE SEQUENCE [LARGE SCALE GENOMIC DNA]</scope>
    <source>
        <strain evidence="10 11">SAG 48.87</strain>
    </source>
</reference>
<dbReference type="AlphaFoldDB" id="A0A0D2N1Y5"/>
<evidence type="ECO:0000256" key="3">
    <source>
        <dbReference type="ARBA" id="ARBA00022454"/>
    </source>
</evidence>
<keyword evidence="6" id="KW-0226">DNA condensation</keyword>
<evidence type="ECO:0000256" key="8">
    <source>
        <dbReference type="SAM" id="MobiDB-lite"/>
    </source>
</evidence>
<evidence type="ECO:0000313" key="10">
    <source>
        <dbReference type="EMBL" id="KIZ00246.1"/>
    </source>
</evidence>
<keyword evidence="3" id="KW-0158">Chromosome</keyword>
<dbReference type="GO" id="GO:0007076">
    <property type="term" value="P:mitotic chromosome condensation"/>
    <property type="evidence" value="ECO:0007669"/>
    <property type="project" value="InterPro"/>
</dbReference>